<evidence type="ECO:0000256" key="7">
    <source>
        <dbReference type="ARBA" id="ARBA00023136"/>
    </source>
</evidence>
<dbReference type="GO" id="GO:0006836">
    <property type="term" value="P:neurotransmitter transport"/>
    <property type="evidence" value="ECO:0007669"/>
    <property type="project" value="UniProtKB-KW"/>
</dbReference>
<evidence type="ECO:0000256" key="8">
    <source>
        <dbReference type="ARBA" id="ARBA00023329"/>
    </source>
</evidence>
<gene>
    <name evidence="11" type="ORF">pdam_00003261</name>
</gene>
<feature type="domain" description="Amino acid transporter transmembrane" evidence="10">
    <location>
        <begin position="55"/>
        <end position="440"/>
    </location>
</feature>
<feature type="transmembrane region" description="Helical" evidence="9">
    <location>
        <begin position="87"/>
        <end position="111"/>
    </location>
</feature>
<feature type="transmembrane region" description="Helical" evidence="9">
    <location>
        <begin position="389"/>
        <end position="410"/>
    </location>
</feature>
<dbReference type="STRING" id="46731.A0A3M6TIJ5"/>
<evidence type="ECO:0000256" key="5">
    <source>
        <dbReference type="ARBA" id="ARBA00022775"/>
    </source>
</evidence>
<dbReference type="PANTHER" id="PTHR22950:SF689">
    <property type="entry name" value="VESICULAR INHIBITORY AMINO ACID TRANSPORTER"/>
    <property type="match status" value="1"/>
</dbReference>
<organism evidence="11 12">
    <name type="scientific">Pocillopora damicornis</name>
    <name type="common">Cauliflower coral</name>
    <name type="synonym">Millepora damicornis</name>
    <dbReference type="NCBI Taxonomy" id="46731"/>
    <lineage>
        <taxon>Eukaryota</taxon>
        <taxon>Metazoa</taxon>
        <taxon>Cnidaria</taxon>
        <taxon>Anthozoa</taxon>
        <taxon>Hexacorallia</taxon>
        <taxon>Scleractinia</taxon>
        <taxon>Astrocoeniina</taxon>
        <taxon>Pocilloporidae</taxon>
        <taxon>Pocillopora</taxon>
    </lineage>
</organism>
<keyword evidence="7 9" id="KW-0472">Membrane</keyword>
<feature type="transmembrane region" description="Helical" evidence="9">
    <location>
        <begin position="172"/>
        <end position="192"/>
    </location>
</feature>
<evidence type="ECO:0000256" key="2">
    <source>
        <dbReference type="ARBA" id="ARBA00008066"/>
    </source>
</evidence>
<dbReference type="Proteomes" id="UP000275408">
    <property type="component" value="Unassembled WGS sequence"/>
</dbReference>
<feature type="transmembrane region" description="Helical" evidence="9">
    <location>
        <begin position="141"/>
        <end position="166"/>
    </location>
</feature>
<dbReference type="GO" id="GO:0005774">
    <property type="term" value="C:vacuolar membrane"/>
    <property type="evidence" value="ECO:0007669"/>
    <property type="project" value="TreeGrafter"/>
</dbReference>
<feature type="transmembrane region" description="Helical" evidence="9">
    <location>
        <begin position="274"/>
        <end position="297"/>
    </location>
</feature>
<comment type="subcellular location">
    <subcellularLocation>
        <location evidence="1">Cytoplasmic vesicle membrane</location>
        <topology evidence="1">Multi-pass membrane protein</topology>
    </subcellularLocation>
</comment>
<evidence type="ECO:0000256" key="6">
    <source>
        <dbReference type="ARBA" id="ARBA00022989"/>
    </source>
</evidence>
<protein>
    <recommendedName>
        <fullName evidence="10">Amino acid transporter transmembrane domain-containing protein</fullName>
    </recommendedName>
</protein>
<feature type="transmembrane region" description="Helical" evidence="9">
    <location>
        <begin position="317"/>
        <end position="338"/>
    </location>
</feature>
<dbReference type="Gene3D" id="1.20.1740.10">
    <property type="entry name" value="Amino acid/polyamine transporter I"/>
    <property type="match status" value="1"/>
</dbReference>
<name>A0A3M6TIJ5_POCDA</name>
<evidence type="ECO:0000256" key="3">
    <source>
        <dbReference type="ARBA" id="ARBA00022448"/>
    </source>
</evidence>
<dbReference type="OMA" id="WLETAAC"/>
<dbReference type="InterPro" id="IPR013057">
    <property type="entry name" value="AA_transpt_TM"/>
</dbReference>
<keyword evidence="12" id="KW-1185">Reference proteome</keyword>
<comment type="similarity">
    <text evidence="2">Belongs to the amino acid/polyamine transporter 2 family.</text>
</comment>
<keyword evidence="6 9" id="KW-1133">Transmembrane helix</keyword>
<keyword evidence="8" id="KW-0968">Cytoplasmic vesicle</keyword>
<feature type="transmembrane region" description="Helical" evidence="9">
    <location>
        <begin position="359"/>
        <end position="383"/>
    </location>
</feature>
<comment type="caution">
    <text evidence="11">The sequence shown here is derived from an EMBL/GenBank/DDBJ whole genome shotgun (WGS) entry which is preliminary data.</text>
</comment>
<evidence type="ECO:0000313" key="11">
    <source>
        <dbReference type="EMBL" id="RMX41064.1"/>
    </source>
</evidence>
<keyword evidence="3" id="KW-0813">Transport</keyword>
<dbReference type="EMBL" id="RCHS01003527">
    <property type="protein sequence ID" value="RMX41064.1"/>
    <property type="molecule type" value="Genomic_DNA"/>
</dbReference>
<evidence type="ECO:0000256" key="4">
    <source>
        <dbReference type="ARBA" id="ARBA00022692"/>
    </source>
</evidence>
<dbReference type="GO" id="GO:0030659">
    <property type="term" value="C:cytoplasmic vesicle membrane"/>
    <property type="evidence" value="ECO:0007669"/>
    <property type="project" value="UniProtKB-SubCell"/>
</dbReference>
<evidence type="ECO:0000313" key="12">
    <source>
        <dbReference type="Proteomes" id="UP000275408"/>
    </source>
</evidence>
<dbReference type="GO" id="GO:0015179">
    <property type="term" value="F:L-amino acid transmembrane transporter activity"/>
    <property type="evidence" value="ECO:0007669"/>
    <property type="project" value="TreeGrafter"/>
</dbReference>
<dbReference type="OrthoDB" id="5964217at2759"/>
<reference evidence="11 12" key="1">
    <citation type="journal article" date="2018" name="Sci. Rep.">
        <title>Comparative analysis of the Pocillopora damicornis genome highlights role of immune system in coral evolution.</title>
        <authorList>
            <person name="Cunning R."/>
            <person name="Bay R.A."/>
            <person name="Gillette P."/>
            <person name="Baker A.C."/>
            <person name="Traylor-Knowles N."/>
        </authorList>
    </citation>
    <scope>NUCLEOTIDE SEQUENCE [LARGE SCALE GENOMIC DNA]</scope>
    <source>
        <strain evidence="11">RSMAS</strain>
        <tissue evidence="11">Whole animal</tissue>
    </source>
</reference>
<dbReference type="Pfam" id="PF01490">
    <property type="entry name" value="Aa_trans"/>
    <property type="match status" value="1"/>
</dbReference>
<dbReference type="AlphaFoldDB" id="A0A3M6TIJ5"/>
<evidence type="ECO:0000256" key="9">
    <source>
        <dbReference type="SAM" id="Phobius"/>
    </source>
</evidence>
<accession>A0A3M6TIJ5</accession>
<feature type="transmembrane region" description="Helical" evidence="9">
    <location>
        <begin position="61"/>
        <end position="81"/>
    </location>
</feature>
<feature type="transmembrane region" description="Helical" evidence="9">
    <location>
        <begin position="422"/>
        <end position="446"/>
    </location>
</feature>
<evidence type="ECO:0000259" key="10">
    <source>
        <dbReference type="Pfam" id="PF01490"/>
    </source>
</evidence>
<feature type="transmembrane region" description="Helical" evidence="9">
    <location>
        <begin position="199"/>
        <end position="221"/>
    </location>
</feature>
<keyword evidence="4 9" id="KW-0812">Transmembrane</keyword>
<evidence type="ECO:0000256" key="1">
    <source>
        <dbReference type="ARBA" id="ARBA00004439"/>
    </source>
</evidence>
<sequence length="451" mass="49915">MKNFAVAPLNSSYQSSDEEKANPVEGYDDLTFGVFVATCMPEETPLIAVSPKERGASVWKATLNIINFIEGVGFLALPFAIAKGGIAGIAAFIIMPFIYWFTAKILIECLYKKDNLHRRMRVRSSWNEIGKEMWPRFGGTMIVAIQCFDLTVIATSYLIVCGSLMASAFPSLPLTVVNWTCIAAVVVLPSTFLKSLSQIAWLSVIGIAALLGTAAVIFWYGVTHRSQWNPKELLFWDTQGFLISLGIIMFSYGSAPIVPSVEKSMADKSKFGRALGLAYVAAVFFKLSFSIFGFLSFSFATDEIITNNLPHNLPHVIVSVVFVLSCLFSYALPLQSVFQYIEDSDTYGRLQRKVQIPRIVYTVGIRVLLVSITLTAAAFIPHFGLLSSFFGNLSLPLFNCILPCVAHLILRREDLKRREVVLDYVLIVFGALVTIFGTFVSSKALIETLHK</sequence>
<proteinExistence type="inferred from homology"/>
<dbReference type="PANTHER" id="PTHR22950">
    <property type="entry name" value="AMINO ACID TRANSPORTER"/>
    <property type="match status" value="1"/>
</dbReference>
<keyword evidence="5" id="KW-0532">Neurotransmitter transport</keyword>
<feature type="transmembrane region" description="Helical" evidence="9">
    <location>
        <begin position="233"/>
        <end position="253"/>
    </location>
</feature>